<dbReference type="SUPFAM" id="SSF102198">
    <property type="entry name" value="Putative cyclase"/>
    <property type="match status" value="1"/>
</dbReference>
<protein>
    <submittedName>
        <fullName evidence="1">Unannotated protein</fullName>
    </submittedName>
</protein>
<dbReference type="GO" id="GO:0004061">
    <property type="term" value="F:arylformamidase activity"/>
    <property type="evidence" value="ECO:0007669"/>
    <property type="project" value="InterPro"/>
</dbReference>
<proteinExistence type="predicted"/>
<dbReference type="InterPro" id="IPR007325">
    <property type="entry name" value="KFase/CYL"/>
</dbReference>
<gene>
    <name evidence="1" type="ORF">UFOPK2810_00771</name>
</gene>
<evidence type="ECO:0000313" key="1">
    <source>
        <dbReference type="EMBL" id="CAB4749460.1"/>
    </source>
</evidence>
<dbReference type="PANTHER" id="PTHR31118">
    <property type="entry name" value="CYCLASE-LIKE PROTEIN 2"/>
    <property type="match status" value="1"/>
</dbReference>
<organism evidence="1">
    <name type="scientific">freshwater metagenome</name>
    <dbReference type="NCBI Taxonomy" id="449393"/>
    <lineage>
        <taxon>unclassified sequences</taxon>
        <taxon>metagenomes</taxon>
        <taxon>ecological metagenomes</taxon>
    </lineage>
</organism>
<dbReference type="Gene3D" id="3.50.30.50">
    <property type="entry name" value="Putative cyclase"/>
    <property type="match status" value="1"/>
</dbReference>
<dbReference type="PANTHER" id="PTHR31118:SF12">
    <property type="entry name" value="CYCLASE-LIKE PROTEIN 2"/>
    <property type="match status" value="1"/>
</dbReference>
<sequence>MADLSGLAAALVDGSVEVIDLTSPLHSGTPILGLPPEFGQTATFQLELISEYDEKGPAWYWNNFHTGEHTGTHFDAPNHWITGKDLDDVSQVPAQRLIGPAIVIDTTAQVAANPDFCLDVSDIKEWEAANGAIPKGAWLLYRTGWSKFGDDAAAYANADENGPHTPGLTPAAARYLAEETEILGMGVETVGTDAGGAFGFDPPFPCHTMLMGANKYGVTQLRNLHRLPVTGAVVIVAPLPIVKGSGSPCRVLALVNK</sequence>
<dbReference type="AlphaFoldDB" id="A0A6J6TPT4"/>
<dbReference type="EMBL" id="CAEZYZ010000113">
    <property type="protein sequence ID" value="CAB4749460.1"/>
    <property type="molecule type" value="Genomic_DNA"/>
</dbReference>
<name>A0A6J6TPT4_9ZZZZ</name>
<dbReference type="GO" id="GO:0019441">
    <property type="term" value="P:L-tryptophan catabolic process to kynurenine"/>
    <property type="evidence" value="ECO:0007669"/>
    <property type="project" value="InterPro"/>
</dbReference>
<reference evidence="1" key="1">
    <citation type="submission" date="2020-05" db="EMBL/GenBank/DDBJ databases">
        <authorList>
            <person name="Chiriac C."/>
            <person name="Salcher M."/>
            <person name="Ghai R."/>
            <person name="Kavagutti S V."/>
        </authorList>
    </citation>
    <scope>NUCLEOTIDE SEQUENCE</scope>
</reference>
<accession>A0A6J6TPT4</accession>
<dbReference type="InterPro" id="IPR037175">
    <property type="entry name" value="KFase_sf"/>
</dbReference>
<dbReference type="Pfam" id="PF04199">
    <property type="entry name" value="Cyclase"/>
    <property type="match status" value="1"/>
</dbReference>